<feature type="binding site" evidence="8">
    <location>
        <position position="105"/>
    </location>
    <ligand>
        <name>Fe cation</name>
        <dbReference type="ChEBI" id="CHEBI:24875"/>
        <label>1</label>
    </ligand>
</feature>
<keyword evidence="9" id="KW-0830">Ubiquinone</keyword>
<feature type="binding site" evidence="8">
    <location>
        <position position="190"/>
    </location>
    <ligand>
        <name>Fe cation</name>
        <dbReference type="ChEBI" id="CHEBI:24875"/>
        <label>1</label>
    </ligand>
</feature>
<dbReference type="SUPFAM" id="SSF47240">
    <property type="entry name" value="Ferritin-like"/>
    <property type="match status" value="1"/>
</dbReference>
<dbReference type="STRING" id="1344416.A0A138ZZ48"/>
<dbReference type="GO" id="GO:0160224">
    <property type="term" value="F:3-demethoxyubiquinone 3-hydroxylase (NADH) activity"/>
    <property type="evidence" value="ECO:0007669"/>
    <property type="project" value="EnsemblFungi"/>
</dbReference>
<evidence type="ECO:0000313" key="9">
    <source>
        <dbReference type="EMBL" id="KXS09761.1"/>
    </source>
</evidence>
<keyword evidence="7 8" id="KW-0472">Membrane</keyword>
<keyword evidence="8" id="KW-0999">Mitochondrion inner membrane</keyword>
<dbReference type="InterPro" id="IPR009078">
    <property type="entry name" value="Ferritin-like_SF"/>
</dbReference>
<comment type="catalytic activity">
    <reaction evidence="8">
        <text>a 5-methoxy-2-methyl-3-(all-trans-polyprenyl)benzene-1,4-diol + AH2 + O2 = a 3-demethylubiquinol + A + H2O</text>
        <dbReference type="Rhea" id="RHEA:50908"/>
        <dbReference type="Rhea" id="RHEA-COMP:10859"/>
        <dbReference type="Rhea" id="RHEA-COMP:10914"/>
        <dbReference type="ChEBI" id="CHEBI:13193"/>
        <dbReference type="ChEBI" id="CHEBI:15377"/>
        <dbReference type="ChEBI" id="CHEBI:15379"/>
        <dbReference type="ChEBI" id="CHEBI:17499"/>
        <dbReference type="ChEBI" id="CHEBI:84167"/>
        <dbReference type="ChEBI" id="CHEBI:84422"/>
        <dbReference type="EC" id="1.14.99.60"/>
    </reaction>
</comment>
<dbReference type="GO" id="GO:0008682">
    <property type="term" value="F:3-demethoxyubiquinol 3-hydroxylase activity"/>
    <property type="evidence" value="ECO:0007669"/>
    <property type="project" value="UniProtKB-EC"/>
</dbReference>
<keyword evidence="8" id="KW-0496">Mitochondrion</keyword>
<feature type="binding site" evidence="8">
    <location>
        <position position="190"/>
    </location>
    <ligand>
        <name>Fe cation</name>
        <dbReference type="ChEBI" id="CHEBI:24875"/>
        <label>2</label>
    </ligand>
</feature>
<keyword evidence="10" id="KW-1185">Reference proteome</keyword>
<dbReference type="OMA" id="NPLWYGG"/>
<protein>
    <recommendedName>
        <fullName evidence="8">5-demethoxyubiquinone hydroxylase, mitochondrial</fullName>
        <shortName evidence="8">DMQ hydroxylase</shortName>
        <ecNumber evidence="8">1.14.99.60</ecNumber>
    </recommendedName>
    <alternativeName>
        <fullName evidence="8">Ubiquinone biosynthesis monooxygenase COQ7</fullName>
    </alternativeName>
</protein>
<dbReference type="PANTHER" id="PTHR11237:SF4">
    <property type="entry name" value="5-DEMETHOXYUBIQUINONE HYDROXYLASE, MITOCHONDRIAL"/>
    <property type="match status" value="1"/>
</dbReference>
<dbReference type="GO" id="GO:0006744">
    <property type="term" value="P:ubiquinone biosynthetic process"/>
    <property type="evidence" value="ECO:0007669"/>
    <property type="project" value="UniProtKB-UniRule"/>
</dbReference>
<feature type="binding site" evidence="8">
    <location>
        <position position="193"/>
    </location>
    <ligand>
        <name>Fe cation</name>
        <dbReference type="ChEBI" id="CHEBI:24875"/>
        <label>2</label>
    </ligand>
</feature>
<comment type="function">
    <text evidence="8">Catalyzes the hydroxylation of 2-polyprenyl-3-methyl-6-methoxy-1,4-benzoquinol (DMQH2) during ubiquinone biosynthesis. Has also a structural role in the COQ enzyme complex, stabilizing other COQ polypeptides.</text>
</comment>
<keyword evidence="5 8" id="KW-0408">Iron</keyword>
<evidence type="ECO:0000256" key="3">
    <source>
        <dbReference type="ARBA" id="ARBA00022723"/>
    </source>
</evidence>
<evidence type="ECO:0000256" key="8">
    <source>
        <dbReference type="HAMAP-Rule" id="MF_03194"/>
    </source>
</evidence>
<dbReference type="Proteomes" id="UP000070544">
    <property type="component" value="Unassembled WGS sequence"/>
</dbReference>
<comment type="subunit">
    <text evidence="8">Component of a multi-subunit COQ enzyme complex, composed of at least COQ3, COQ4, COQ5, COQ6, COQ7 and COQ9.</text>
</comment>
<dbReference type="PANTHER" id="PTHR11237">
    <property type="entry name" value="COENZYME Q10 BIOSYNTHESIS PROTEIN 7"/>
    <property type="match status" value="1"/>
</dbReference>
<dbReference type="InterPro" id="IPR011566">
    <property type="entry name" value="Ubq_synth_Coq7"/>
</dbReference>
<feature type="binding site" evidence="8">
    <location>
        <position position="102"/>
    </location>
    <ligand>
        <name>Fe cation</name>
        <dbReference type="ChEBI" id="CHEBI:24875"/>
        <label>2</label>
    </ligand>
</feature>
<gene>
    <name evidence="8" type="primary">COQ7</name>
    <name evidence="9" type="ORF">M427DRAFT_63498</name>
</gene>
<keyword evidence="6 8" id="KW-0503">Monooxygenase</keyword>
<accession>A0A138ZZ48</accession>
<evidence type="ECO:0000256" key="6">
    <source>
        <dbReference type="ARBA" id="ARBA00023033"/>
    </source>
</evidence>
<dbReference type="UniPathway" id="UPA00232"/>
<evidence type="ECO:0000256" key="4">
    <source>
        <dbReference type="ARBA" id="ARBA00023002"/>
    </source>
</evidence>
<dbReference type="AlphaFoldDB" id="A0A138ZZ48"/>
<evidence type="ECO:0000256" key="7">
    <source>
        <dbReference type="ARBA" id="ARBA00023136"/>
    </source>
</evidence>
<dbReference type="CDD" id="cd01042">
    <property type="entry name" value="DMQH"/>
    <property type="match status" value="1"/>
</dbReference>
<feature type="binding site" evidence="8">
    <location>
        <position position="102"/>
    </location>
    <ligand>
        <name>Fe cation</name>
        <dbReference type="ChEBI" id="CHEBI:24875"/>
        <label>1</label>
    </ligand>
</feature>
<evidence type="ECO:0000256" key="5">
    <source>
        <dbReference type="ARBA" id="ARBA00023004"/>
    </source>
</evidence>
<comment type="subcellular location">
    <subcellularLocation>
        <location evidence="8">Mitochondrion inner membrane</location>
        <topology evidence="8">Peripheral membrane protein</topology>
        <orientation evidence="8">Matrix side</orientation>
    </subcellularLocation>
</comment>
<evidence type="ECO:0000256" key="1">
    <source>
        <dbReference type="ARBA" id="ARBA00004749"/>
    </source>
</evidence>
<reference evidence="9 10" key="1">
    <citation type="journal article" date="2015" name="Genome Biol. Evol.">
        <title>Phylogenomic analyses indicate that early fungi evolved digesting cell walls of algal ancestors of land plants.</title>
        <authorList>
            <person name="Chang Y."/>
            <person name="Wang S."/>
            <person name="Sekimoto S."/>
            <person name="Aerts A.L."/>
            <person name="Choi C."/>
            <person name="Clum A."/>
            <person name="LaButti K.M."/>
            <person name="Lindquist E.A."/>
            <person name="Yee Ngan C."/>
            <person name="Ohm R.A."/>
            <person name="Salamov A.A."/>
            <person name="Grigoriev I.V."/>
            <person name="Spatafora J.W."/>
            <person name="Berbee M.L."/>
        </authorList>
    </citation>
    <scope>NUCLEOTIDE SEQUENCE [LARGE SCALE GENOMIC DNA]</scope>
    <source>
        <strain evidence="9 10">JEL478</strain>
    </source>
</reference>
<keyword evidence="2 8" id="KW-0831">Ubiquinone biosynthesis</keyword>
<organism evidence="9 10">
    <name type="scientific">Gonapodya prolifera (strain JEL478)</name>
    <name type="common">Monoblepharis prolifera</name>
    <dbReference type="NCBI Taxonomy" id="1344416"/>
    <lineage>
        <taxon>Eukaryota</taxon>
        <taxon>Fungi</taxon>
        <taxon>Fungi incertae sedis</taxon>
        <taxon>Chytridiomycota</taxon>
        <taxon>Chytridiomycota incertae sedis</taxon>
        <taxon>Monoblepharidomycetes</taxon>
        <taxon>Monoblepharidales</taxon>
        <taxon>Gonapodyaceae</taxon>
        <taxon>Gonapodya</taxon>
    </lineage>
</organism>
<dbReference type="EMBL" id="KQ965850">
    <property type="protein sequence ID" value="KXS09761.1"/>
    <property type="molecule type" value="Genomic_DNA"/>
</dbReference>
<dbReference type="GO" id="GO:0046872">
    <property type="term" value="F:metal ion binding"/>
    <property type="evidence" value="ECO:0007669"/>
    <property type="project" value="UniProtKB-KW"/>
</dbReference>
<dbReference type="OrthoDB" id="275371at2759"/>
<dbReference type="HAMAP" id="MF_01658">
    <property type="entry name" value="COQ7"/>
    <property type="match status" value="1"/>
</dbReference>
<comment type="cofactor">
    <cofactor evidence="8">
        <name>Fe cation</name>
        <dbReference type="ChEBI" id="CHEBI:24875"/>
    </cofactor>
    <text evidence="8">Binds 2 iron ions per subunit.</text>
</comment>
<dbReference type="Gene3D" id="1.20.1260.10">
    <property type="match status" value="1"/>
</dbReference>
<keyword evidence="3 8" id="KW-0479">Metal-binding</keyword>
<comment type="similarity">
    <text evidence="8">Belongs to the COQ7 family.</text>
</comment>
<evidence type="ECO:0000313" key="10">
    <source>
        <dbReference type="Proteomes" id="UP000070544"/>
    </source>
</evidence>
<proteinExistence type="inferred from homology"/>
<comment type="pathway">
    <text evidence="1 8">Cofactor biosynthesis; ubiquinone biosynthesis.</text>
</comment>
<feature type="binding site" evidence="8">
    <location>
        <position position="154"/>
    </location>
    <ligand>
        <name>Fe cation</name>
        <dbReference type="ChEBI" id="CHEBI:24875"/>
        <label>2</label>
    </ligand>
</feature>
<sequence>MISSSIAPRRAVHRAAANATCTSRPRLLAPVCVSPASTSRFSSVAGVTESDEARSRKDAIDALLRVDHAGEIGANVIYKGQIAVLGRDKAVRPMLQHMLDQEVVHLAEFDSLLAEHRTRPSLLRPLWEATGFTLGAVTAAMGKEAAMACTEAVETVIGEHYNDQIRDLLERGDPKDAQLIATLKRFRDEELEHKDIAVENDSQQAPFYTALSTVIQQGCRAAIWVAKRV</sequence>
<dbReference type="EC" id="1.14.99.60" evidence="8"/>
<dbReference type="Pfam" id="PF03232">
    <property type="entry name" value="COQ7"/>
    <property type="match status" value="1"/>
</dbReference>
<feature type="binding site" evidence="8">
    <location>
        <position position="71"/>
    </location>
    <ligand>
        <name>Fe cation</name>
        <dbReference type="ChEBI" id="CHEBI:24875"/>
        <label>1</label>
    </ligand>
</feature>
<keyword evidence="4 8" id="KW-0560">Oxidoreductase</keyword>
<dbReference type="InterPro" id="IPR012347">
    <property type="entry name" value="Ferritin-like"/>
</dbReference>
<name>A0A138ZZ48_GONPJ</name>
<evidence type="ECO:0000256" key="2">
    <source>
        <dbReference type="ARBA" id="ARBA00022688"/>
    </source>
</evidence>
<dbReference type="GO" id="GO:0031314">
    <property type="term" value="C:extrinsic component of mitochondrial inner membrane"/>
    <property type="evidence" value="ECO:0007669"/>
    <property type="project" value="UniProtKB-UniRule"/>
</dbReference>